<name>A0A4C1WV31_EUMVA</name>
<dbReference type="PANTHER" id="PTHR33481">
    <property type="entry name" value="REVERSE TRANSCRIPTASE"/>
    <property type="match status" value="1"/>
</dbReference>
<keyword evidence="1" id="KW-0695">RNA-directed DNA polymerase</keyword>
<gene>
    <name evidence="1" type="ORF">EVAR_81257_1</name>
</gene>
<comment type="caution">
    <text evidence="1">The sequence shown here is derived from an EMBL/GenBank/DDBJ whole genome shotgun (WGS) entry which is preliminary data.</text>
</comment>
<reference evidence="1 2" key="1">
    <citation type="journal article" date="2019" name="Commun. Biol.">
        <title>The bagworm genome reveals a unique fibroin gene that provides high tensile strength.</title>
        <authorList>
            <person name="Kono N."/>
            <person name="Nakamura H."/>
            <person name="Ohtoshi R."/>
            <person name="Tomita M."/>
            <person name="Numata K."/>
            <person name="Arakawa K."/>
        </authorList>
    </citation>
    <scope>NUCLEOTIDE SEQUENCE [LARGE SCALE GENOMIC DNA]</scope>
</reference>
<evidence type="ECO:0000313" key="2">
    <source>
        <dbReference type="Proteomes" id="UP000299102"/>
    </source>
</evidence>
<protein>
    <submittedName>
        <fullName evidence="1">LINE-1 reverse transcriptase homolog</fullName>
    </submittedName>
</protein>
<organism evidence="1 2">
    <name type="scientific">Eumeta variegata</name>
    <name type="common">Bagworm moth</name>
    <name type="synonym">Eumeta japonica</name>
    <dbReference type="NCBI Taxonomy" id="151549"/>
    <lineage>
        <taxon>Eukaryota</taxon>
        <taxon>Metazoa</taxon>
        <taxon>Ecdysozoa</taxon>
        <taxon>Arthropoda</taxon>
        <taxon>Hexapoda</taxon>
        <taxon>Insecta</taxon>
        <taxon>Pterygota</taxon>
        <taxon>Neoptera</taxon>
        <taxon>Endopterygota</taxon>
        <taxon>Lepidoptera</taxon>
        <taxon>Glossata</taxon>
        <taxon>Ditrysia</taxon>
        <taxon>Tineoidea</taxon>
        <taxon>Psychidae</taxon>
        <taxon>Oiketicinae</taxon>
        <taxon>Eumeta</taxon>
    </lineage>
</organism>
<dbReference type="OrthoDB" id="7697131at2759"/>
<dbReference type="PANTHER" id="PTHR33481:SF1">
    <property type="entry name" value="ENDONUCLEASE_EXONUCLEASE_PHOSPHATASE DOMAIN-CONTAINING PROTEIN-RELATED"/>
    <property type="match status" value="1"/>
</dbReference>
<proteinExistence type="predicted"/>
<dbReference type="AlphaFoldDB" id="A0A4C1WV31"/>
<dbReference type="GO" id="GO:0003964">
    <property type="term" value="F:RNA-directed DNA polymerase activity"/>
    <property type="evidence" value="ECO:0007669"/>
    <property type="project" value="UniProtKB-KW"/>
</dbReference>
<keyword evidence="2" id="KW-1185">Reference proteome</keyword>
<sequence length="143" mass="16290">MEVTRRTDGDGRLSVTSGGMSEWTTHFIGAEVNNALKAFHPRKSPCIDGFRSGICHTTIFRNLGLFQVIANKCLELGYFPRSWKLASIKVIPKPSKDDNVRLKSYWPIGLLSVLGKIIERMLVRRLQWHLMPKLQAMQYGFTP</sequence>
<keyword evidence="1" id="KW-0548">Nucleotidyltransferase</keyword>
<evidence type="ECO:0000313" key="1">
    <source>
        <dbReference type="EMBL" id="GBP54089.1"/>
    </source>
</evidence>
<dbReference type="EMBL" id="BGZK01000639">
    <property type="protein sequence ID" value="GBP54089.1"/>
    <property type="molecule type" value="Genomic_DNA"/>
</dbReference>
<dbReference type="STRING" id="151549.A0A4C1WV31"/>
<dbReference type="Proteomes" id="UP000299102">
    <property type="component" value="Unassembled WGS sequence"/>
</dbReference>
<accession>A0A4C1WV31</accession>
<keyword evidence="1" id="KW-0808">Transferase</keyword>